<dbReference type="Proteomes" id="UP001372834">
    <property type="component" value="Unassembled WGS sequence"/>
</dbReference>
<protein>
    <submittedName>
        <fullName evidence="1">Uncharacterized protein</fullName>
    </submittedName>
</protein>
<accession>A0AAN8PBR9</accession>
<proteinExistence type="predicted"/>
<evidence type="ECO:0000313" key="1">
    <source>
        <dbReference type="EMBL" id="KAK6618445.1"/>
    </source>
</evidence>
<evidence type="ECO:0000313" key="2">
    <source>
        <dbReference type="Proteomes" id="UP001372834"/>
    </source>
</evidence>
<gene>
    <name evidence="1" type="ORF">RUM43_013638</name>
</gene>
<sequence length="97" mass="11274">MGKRFEVVVEKRKVRPRIWTLRCCGSTRHISAGVSAREERNFCNFEFVFFVIRSCFLNAQNVGPTPKIPATERAGQNFWEVRKPPTPNQYSSSMYTQ</sequence>
<reference evidence="1 2" key="1">
    <citation type="submission" date="2023-10" db="EMBL/GenBank/DDBJ databases">
        <title>Genomes of two closely related lineages of the louse Polyplax serrata with different host specificities.</title>
        <authorList>
            <person name="Martinu J."/>
            <person name="Tarabai H."/>
            <person name="Stefka J."/>
            <person name="Hypsa V."/>
        </authorList>
    </citation>
    <scope>NUCLEOTIDE SEQUENCE [LARGE SCALE GENOMIC DNA]</scope>
    <source>
        <strain evidence="1">HR10_N</strain>
    </source>
</reference>
<comment type="caution">
    <text evidence="1">The sequence shown here is derived from an EMBL/GenBank/DDBJ whole genome shotgun (WGS) entry which is preliminary data.</text>
</comment>
<feature type="non-terminal residue" evidence="1">
    <location>
        <position position="97"/>
    </location>
</feature>
<organism evidence="1 2">
    <name type="scientific">Polyplax serrata</name>
    <name type="common">Common mouse louse</name>
    <dbReference type="NCBI Taxonomy" id="468196"/>
    <lineage>
        <taxon>Eukaryota</taxon>
        <taxon>Metazoa</taxon>
        <taxon>Ecdysozoa</taxon>
        <taxon>Arthropoda</taxon>
        <taxon>Hexapoda</taxon>
        <taxon>Insecta</taxon>
        <taxon>Pterygota</taxon>
        <taxon>Neoptera</taxon>
        <taxon>Paraneoptera</taxon>
        <taxon>Psocodea</taxon>
        <taxon>Troctomorpha</taxon>
        <taxon>Phthiraptera</taxon>
        <taxon>Anoplura</taxon>
        <taxon>Polyplacidae</taxon>
        <taxon>Polyplax</taxon>
    </lineage>
</organism>
<name>A0AAN8PBR9_POLSC</name>
<dbReference type="EMBL" id="JAWJWE010000042">
    <property type="protein sequence ID" value="KAK6618445.1"/>
    <property type="molecule type" value="Genomic_DNA"/>
</dbReference>
<dbReference type="AlphaFoldDB" id="A0AAN8PBR9"/>